<evidence type="ECO:0000313" key="1">
    <source>
        <dbReference type="EMBL" id="GMS97904.1"/>
    </source>
</evidence>
<evidence type="ECO:0000313" key="2">
    <source>
        <dbReference type="Proteomes" id="UP001432027"/>
    </source>
</evidence>
<dbReference type="Proteomes" id="UP001432027">
    <property type="component" value="Unassembled WGS sequence"/>
</dbReference>
<gene>
    <name evidence="1" type="ORF">PENTCL1PPCAC_20079</name>
</gene>
<feature type="non-terminal residue" evidence="1">
    <location>
        <position position="136"/>
    </location>
</feature>
<proteinExistence type="predicted"/>
<reference evidence="1" key="1">
    <citation type="submission" date="2023-10" db="EMBL/GenBank/DDBJ databases">
        <title>Genome assembly of Pristionchus species.</title>
        <authorList>
            <person name="Yoshida K."/>
            <person name="Sommer R.J."/>
        </authorList>
    </citation>
    <scope>NUCLEOTIDE SEQUENCE</scope>
    <source>
        <strain evidence="1">RS0144</strain>
    </source>
</reference>
<name>A0AAV5TTX4_9BILA</name>
<comment type="caution">
    <text evidence="1">The sequence shown here is derived from an EMBL/GenBank/DDBJ whole genome shotgun (WGS) entry which is preliminary data.</text>
</comment>
<dbReference type="EMBL" id="BTSX01000004">
    <property type="protein sequence ID" value="GMS97904.1"/>
    <property type="molecule type" value="Genomic_DNA"/>
</dbReference>
<organism evidence="1 2">
    <name type="scientific">Pristionchus entomophagus</name>
    <dbReference type="NCBI Taxonomy" id="358040"/>
    <lineage>
        <taxon>Eukaryota</taxon>
        <taxon>Metazoa</taxon>
        <taxon>Ecdysozoa</taxon>
        <taxon>Nematoda</taxon>
        <taxon>Chromadorea</taxon>
        <taxon>Rhabditida</taxon>
        <taxon>Rhabditina</taxon>
        <taxon>Diplogasteromorpha</taxon>
        <taxon>Diplogasteroidea</taxon>
        <taxon>Neodiplogasteridae</taxon>
        <taxon>Pristionchus</taxon>
    </lineage>
</organism>
<accession>A0AAV5TTX4</accession>
<protein>
    <submittedName>
        <fullName evidence="1">Uncharacterized protein</fullName>
    </submittedName>
</protein>
<dbReference type="AlphaFoldDB" id="A0AAV5TTX4"/>
<sequence length="136" mass="15632">QDECSFQYRAEYRASFAREEAENIESPSRIVMAMAILEGVKTAKVTELGSRALKEGGAYRIRVATKVDQMNTRELREQERFMVEGLARMAMIGGRRKLISDDMPEALQEWIEDAERLLALNDQDLFFSVVSEIHRD</sequence>
<feature type="non-terminal residue" evidence="1">
    <location>
        <position position="1"/>
    </location>
</feature>
<keyword evidence="2" id="KW-1185">Reference proteome</keyword>